<sequence length="119" mass="12668">MVTTRRAYGCAHRRFLKLSTGSGHFCAATTSGRVECWGDNYHGEADSPSPLTLESRASSYSLTRSTHTANWPRASAAAIAQIAASMPSASVVSTRAPVGRWTKCHSPSSVVTQSAVRAR</sequence>
<proteinExistence type="predicted"/>
<name>A0A4Y6PV29_PERCE</name>
<accession>A0A4Y6PV29</accession>
<protein>
    <submittedName>
        <fullName evidence="1">Uncharacterized protein</fullName>
    </submittedName>
</protein>
<dbReference type="Gene3D" id="2.130.10.30">
    <property type="entry name" value="Regulator of chromosome condensation 1/beta-lactamase-inhibitor protein II"/>
    <property type="match status" value="1"/>
</dbReference>
<dbReference type="EMBL" id="CP041186">
    <property type="protein sequence ID" value="QDG52186.1"/>
    <property type="molecule type" value="Genomic_DNA"/>
</dbReference>
<gene>
    <name evidence="1" type="ORF">FIV42_15990</name>
</gene>
<dbReference type="AlphaFoldDB" id="A0A4Y6PV29"/>
<reference evidence="1 2" key="1">
    <citation type="submission" date="2019-06" db="EMBL/GenBank/DDBJ databases">
        <title>Persicimonas caeni gen. nov., sp. nov., a predatory bacterium isolated from solar saltern.</title>
        <authorList>
            <person name="Wang S."/>
        </authorList>
    </citation>
    <scope>NUCLEOTIDE SEQUENCE [LARGE SCALE GENOMIC DNA]</scope>
    <source>
        <strain evidence="1 2">YN101</strain>
    </source>
</reference>
<organism evidence="1 2">
    <name type="scientific">Persicimonas caeni</name>
    <dbReference type="NCBI Taxonomy" id="2292766"/>
    <lineage>
        <taxon>Bacteria</taxon>
        <taxon>Deltaproteobacteria</taxon>
        <taxon>Bradymonadales</taxon>
        <taxon>Bradymonadaceae</taxon>
        <taxon>Persicimonas</taxon>
    </lineage>
</organism>
<keyword evidence="2" id="KW-1185">Reference proteome</keyword>
<evidence type="ECO:0000313" key="1">
    <source>
        <dbReference type="EMBL" id="QDG52186.1"/>
    </source>
</evidence>
<dbReference type="InterPro" id="IPR009091">
    <property type="entry name" value="RCC1/BLIP-II"/>
</dbReference>
<dbReference type="Pfam" id="PF13540">
    <property type="entry name" value="RCC1_2"/>
    <property type="match status" value="1"/>
</dbReference>
<dbReference type="Proteomes" id="UP000315995">
    <property type="component" value="Chromosome"/>
</dbReference>
<accession>A0A5B8Y7Y4</accession>
<evidence type="ECO:0000313" key="2">
    <source>
        <dbReference type="Proteomes" id="UP000315995"/>
    </source>
</evidence>
<dbReference type="SUPFAM" id="SSF50985">
    <property type="entry name" value="RCC1/BLIP-II"/>
    <property type="match status" value="1"/>
</dbReference>